<dbReference type="InterPro" id="IPR017907">
    <property type="entry name" value="Znf_RING_CS"/>
</dbReference>
<dbReference type="GO" id="GO:1904294">
    <property type="term" value="P:positive regulation of ERAD pathway"/>
    <property type="evidence" value="ECO:0007669"/>
    <property type="project" value="InterPro"/>
</dbReference>
<dbReference type="PANTHER" id="PTHR15860:SF0">
    <property type="entry name" value="LP20373P"/>
    <property type="match status" value="1"/>
</dbReference>
<dbReference type="Pfam" id="PF13920">
    <property type="entry name" value="zf-C3HC4_3"/>
    <property type="match status" value="1"/>
</dbReference>
<keyword evidence="3" id="KW-0479">Metal-binding</keyword>
<dbReference type="SUPFAM" id="SSF57850">
    <property type="entry name" value="RING/U-box"/>
    <property type="match status" value="1"/>
</dbReference>
<reference evidence="13" key="3">
    <citation type="submission" date="2023-05" db="EMBL/GenBank/DDBJ databases">
        <authorList>
            <person name="Smith C.H."/>
        </authorList>
    </citation>
    <scope>NUCLEOTIDE SEQUENCE</scope>
    <source>
        <strain evidence="13">CHS0354</strain>
        <tissue evidence="13">Mantle</tissue>
    </source>
</reference>
<dbReference type="GO" id="GO:0008270">
    <property type="term" value="F:zinc ion binding"/>
    <property type="evidence" value="ECO:0007669"/>
    <property type="project" value="UniProtKB-KW"/>
</dbReference>
<sequence length="456" mass="51857">MNSNSNAPLNPSVAGMLRPPTFFWQDEDGNLINLQERLNFNPRIPSQVSQVIYGVLPGHGHVYIHQNPYLQHLSNSQGQSTLGHSHFHSNDMPGSGYSLANQEVSTVLDIDMDPEGGGQGHDMSSRYTHAYNFQGGYSGNQNGGGDTPSHGHTHDSEEGNRMSRMKIFFSSGIFILILFIRIMADHILGLLVFIGLSAGFYYANVRMVQIVHQLSLKEMTRRGQVVSSCLWQILFLSSHIACIYYFFSDQELWRVLIFELPVKWEGDLFALFWVTMVTDYVLKFIAIILKALLSTVPSCLFPQKKRGKYYMFLEVLVQFFRCILPIMPWVYYLNDNQKSGRGILAFILCIIYLIAKAVTVFLKFRELANAFLKLAVDAAYGHKPTTADIASRGENCAICQEDYKDPVMLSCKHIFCENCVSVWFDREKTCPMCRAEIYTDDPKWRDGSTSSSIQWY</sequence>
<keyword evidence="4 9" id="KW-0863">Zinc-finger</keyword>
<feature type="transmembrane region" description="Helical" evidence="11">
    <location>
        <begin position="190"/>
        <end position="208"/>
    </location>
</feature>
<evidence type="ECO:0000256" key="5">
    <source>
        <dbReference type="ARBA" id="ARBA00022786"/>
    </source>
</evidence>
<dbReference type="Proteomes" id="UP001195483">
    <property type="component" value="Unassembled WGS sequence"/>
</dbReference>
<dbReference type="AlphaFoldDB" id="A0AAE0S8B6"/>
<evidence type="ECO:0000256" key="4">
    <source>
        <dbReference type="ARBA" id="ARBA00022771"/>
    </source>
</evidence>
<feature type="transmembrane region" description="Helical" evidence="11">
    <location>
        <begin position="229"/>
        <end position="248"/>
    </location>
</feature>
<dbReference type="GO" id="GO:0016020">
    <property type="term" value="C:membrane"/>
    <property type="evidence" value="ECO:0007669"/>
    <property type="project" value="UniProtKB-SubCell"/>
</dbReference>
<keyword evidence="2 11" id="KW-0812">Transmembrane</keyword>
<evidence type="ECO:0000256" key="6">
    <source>
        <dbReference type="ARBA" id="ARBA00022833"/>
    </source>
</evidence>
<dbReference type="InterPro" id="IPR001841">
    <property type="entry name" value="Znf_RING"/>
</dbReference>
<keyword evidence="14" id="KW-1185">Reference proteome</keyword>
<feature type="transmembrane region" description="Helical" evidence="11">
    <location>
        <begin position="343"/>
        <end position="364"/>
    </location>
</feature>
<dbReference type="EMBL" id="JAEAOA010000921">
    <property type="protein sequence ID" value="KAK3587064.1"/>
    <property type="molecule type" value="Genomic_DNA"/>
</dbReference>
<evidence type="ECO:0000256" key="2">
    <source>
        <dbReference type="ARBA" id="ARBA00022692"/>
    </source>
</evidence>
<feature type="domain" description="RING-type" evidence="12">
    <location>
        <begin position="396"/>
        <end position="434"/>
    </location>
</feature>
<dbReference type="InterPro" id="IPR044235">
    <property type="entry name" value="RNFT1/2"/>
</dbReference>
<organism evidence="13 14">
    <name type="scientific">Potamilus streckersoni</name>
    <dbReference type="NCBI Taxonomy" id="2493646"/>
    <lineage>
        <taxon>Eukaryota</taxon>
        <taxon>Metazoa</taxon>
        <taxon>Spiralia</taxon>
        <taxon>Lophotrochozoa</taxon>
        <taxon>Mollusca</taxon>
        <taxon>Bivalvia</taxon>
        <taxon>Autobranchia</taxon>
        <taxon>Heteroconchia</taxon>
        <taxon>Palaeoheterodonta</taxon>
        <taxon>Unionida</taxon>
        <taxon>Unionoidea</taxon>
        <taxon>Unionidae</taxon>
        <taxon>Ambleminae</taxon>
        <taxon>Lampsilini</taxon>
        <taxon>Potamilus</taxon>
    </lineage>
</organism>
<evidence type="ECO:0000313" key="14">
    <source>
        <dbReference type="Proteomes" id="UP001195483"/>
    </source>
</evidence>
<evidence type="ECO:0000256" key="11">
    <source>
        <dbReference type="SAM" id="Phobius"/>
    </source>
</evidence>
<name>A0AAE0S8B6_9BIVA</name>
<keyword evidence="8 11" id="KW-0472">Membrane</keyword>
<dbReference type="PROSITE" id="PS00518">
    <property type="entry name" value="ZF_RING_1"/>
    <property type="match status" value="1"/>
</dbReference>
<proteinExistence type="predicted"/>
<comment type="subcellular location">
    <subcellularLocation>
        <location evidence="1">Membrane</location>
        <topology evidence="1">Multi-pass membrane protein</topology>
    </subcellularLocation>
</comment>
<dbReference type="PROSITE" id="PS50089">
    <property type="entry name" value="ZF_RING_2"/>
    <property type="match status" value="1"/>
</dbReference>
<evidence type="ECO:0000256" key="3">
    <source>
        <dbReference type="ARBA" id="ARBA00022723"/>
    </source>
</evidence>
<feature type="region of interest" description="Disordered" evidence="10">
    <location>
        <begin position="138"/>
        <end position="158"/>
    </location>
</feature>
<dbReference type="InterPro" id="IPR013083">
    <property type="entry name" value="Znf_RING/FYVE/PHD"/>
</dbReference>
<evidence type="ECO:0000313" key="13">
    <source>
        <dbReference type="EMBL" id="KAK3587064.1"/>
    </source>
</evidence>
<evidence type="ECO:0000256" key="1">
    <source>
        <dbReference type="ARBA" id="ARBA00004141"/>
    </source>
</evidence>
<feature type="transmembrane region" description="Helical" evidence="11">
    <location>
        <begin position="167"/>
        <end position="184"/>
    </location>
</feature>
<keyword evidence="7 11" id="KW-1133">Transmembrane helix</keyword>
<feature type="transmembrane region" description="Helical" evidence="11">
    <location>
        <begin position="309"/>
        <end position="331"/>
    </location>
</feature>
<evidence type="ECO:0000256" key="10">
    <source>
        <dbReference type="SAM" id="MobiDB-lite"/>
    </source>
</evidence>
<dbReference type="SMART" id="SM00184">
    <property type="entry name" value="RING"/>
    <property type="match status" value="1"/>
</dbReference>
<evidence type="ECO:0000259" key="12">
    <source>
        <dbReference type="PROSITE" id="PS50089"/>
    </source>
</evidence>
<accession>A0AAE0S8B6</accession>
<keyword evidence="6" id="KW-0862">Zinc</keyword>
<comment type="caution">
    <text evidence="13">The sequence shown here is derived from an EMBL/GenBank/DDBJ whole genome shotgun (WGS) entry which is preliminary data.</text>
</comment>
<dbReference type="Gene3D" id="3.30.40.10">
    <property type="entry name" value="Zinc/RING finger domain, C3HC4 (zinc finger)"/>
    <property type="match status" value="1"/>
</dbReference>
<evidence type="ECO:0000256" key="7">
    <source>
        <dbReference type="ARBA" id="ARBA00022989"/>
    </source>
</evidence>
<keyword evidence="5" id="KW-0833">Ubl conjugation pathway</keyword>
<dbReference type="GO" id="GO:0061630">
    <property type="term" value="F:ubiquitin protein ligase activity"/>
    <property type="evidence" value="ECO:0007669"/>
    <property type="project" value="InterPro"/>
</dbReference>
<evidence type="ECO:0000256" key="9">
    <source>
        <dbReference type="PROSITE-ProRule" id="PRU00175"/>
    </source>
</evidence>
<protein>
    <recommendedName>
        <fullName evidence="12">RING-type domain-containing protein</fullName>
    </recommendedName>
</protein>
<gene>
    <name evidence="13" type="ORF">CHS0354_014933</name>
</gene>
<reference evidence="13" key="1">
    <citation type="journal article" date="2021" name="Genome Biol. Evol.">
        <title>A High-Quality Reference Genome for a Parasitic Bivalve with Doubly Uniparental Inheritance (Bivalvia: Unionida).</title>
        <authorList>
            <person name="Smith C.H."/>
        </authorList>
    </citation>
    <scope>NUCLEOTIDE SEQUENCE</scope>
    <source>
        <strain evidence="13">CHS0354</strain>
    </source>
</reference>
<reference evidence="13" key="2">
    <citation type="journal article" date="2021" name="Genome Biol. Evol.">
        <title>Developing a high-quality reference genome for a parasitic bivalve with doubly uniparental inheritance (Bivalvia: Unionida).</title>
        <authorList>
            <person name="Smith C.H."/>
        </authorList>
    </citation>
    <scope>NUCLEOTIDE SEQUENCE</scope>
    <source>
        <strain evidence="13">CHS0354</strain>
        <tissue evidence="13">Mantle</tissue>
    </source>
</reference>
<feature type="transmembrane region" description="Helical" evidence="11">
    <location>
        <begin position="268"/>
        <end position="289"/>
    </location>
</feature>
<dbReference type="PANTHER" id="PTHR15860">
    <property type="entry name" value="UNCHARACTERIZED RING FINGER-CONTAINING PROTEIN"/>
    <property type="match status" value="1"/>
</dbReference>
<dbReference type="CDD" id="cd16532">
    <property type="entry name" value="RING-HC_RNFT1-like"/>
    <property type="match status" value="1"/>
</dbReference>
<evidence type="ECO:0000256" key="8">
    <source>
        <dbReference type="ARBA" id="ARBA00023136"/>
    </source>
</evidence>